<organism evidence="1 2">
    <name type="scientific">Draconibacterium aestuarii</name>
    <dbReference type="NCBI Taxonomy" id="2998507"/>
    <lineage>
        <taxon>Bacteria</taxon>
        <taxon>Pseudomonadati</taxon>
        <taxon>Bacteroidota</taxon>
        <taxon>Bacteroidia</taxon>
        <taxon>Marinilabiliales</taxon>
        <taxon>Prolixibacteraceae</taxon>
        <taxon>Draconibacterium</taxon>
    </lineage>
</organism>
<keyword evidence="2" id="KW-1185">Reference proteome</keyword>
<evidence type="ECO:0000313" key="1">
    <source>
        <dbReference type="EMBL" id="MCY1720291.1"/>
    </source>
</evidence>
<dbReference type="Proteomes" id="UP001145087">
    <property type="component" value="Unassembled WGS sequence"/>
</dbReference>
<dbReference type="RefSeq" id="WP_343332624.1">
    <property type="nucleotide sequence ID" value="NZ_JAPOHD010000015.1"/>
</dbReference>
<dbReference type="EMBL" id="JAPOHD010000015">
    <property type="protein sequence ID" value="MCY1720291.1"/>
    <property type="molecule type" value="Genomic_DNA"/>
</dbReference>
<gene>
    <name evidence="1" type="ORF">OU798_08045</name>
</gene>
<proteinExistence type="predicted"/>
<reference evidence="1" key="1">
    <citation type="submission" date="2022-11" db="EMBL/GenBank/DDBJ databases">
        <title>Marilongibacter aestuarii gen. nov., sp. nov., isolated from tidal flat sediment.</title>
        <authorList>
            <person name="Jiayan W."/>
        </authorList>
    </citation>
    <scope>NUCLEOTIDE SEQUENCE</scope>
    <source>
        <strain evidence="1">Z1-6</strain>
    </source>
</reference>
<dbReference type="AlphaFoldDB" id="A0A9X3F458"/>
<protein>
    <submittedName>
        <fullName evidence="1">Uncharacterized protein</fullName>
    </submittedName>
</protein>
<comment type="caution">
    <text evidence="1">The sequence shown here is derived from an EMBL/GenBank/DDBJ whole genome shotgun (WGS) entry which is preliminary data.</text>
</comment>
<evidence type="ECO:0000313" key="2">
    <source>
        <dbReference type="Proteomes" id="UP001145087"/>
    </source>
</evidence>
<accession>A0A9X3F458</accession>
<name>A0A9X3F458_9BACT</name>
<sequence>MRATFIILFLLSSIQFTFGQQLQLEISGSANFDNAMFTVKEAGLDFASVLENESSVLLTLFQSDDITKKNNPNSKWRIAIYKQDDWSDDLLLEVKRAGSGKNIGNNGKTNIHGGENYQVIRKTEGLFFEGMGEIRDIPLNLKLSGFSVTMGAGSHNSRIVFTVYEGW</sequence>